<evidence type="ECO:0000256" key="1">
    <source>
        <dbReference type="SAM" id="MobiDB-lite"/>
    </source>
</evidence>
<feature type="compositionally biased region" description="Low complexity" evidence="1">
    <location>
        <begin position="319"/>
        <end position="341"/>
    </location>
</feature>
<sequence length="341" mass="36224">MQLLDKNLRTDVLPQRGSRIGRQPNAIKYYCVREISQLAGKSEPVNNNTDQASRSRSSNSPIVAAAVKKDDEAVRCSGVTNRISPTTHHTDVAKHPASTMATVNAGSGHGGTSKQHRPLADMHLSGCHSDAKRAKRAICDPAATSSSGSAPGGGGVTWENVNPLLIPGVINRIGIEGARGTVGWPRKFMQNGLGGDAGDSRPSQQVSGDSVDGQIHQLALSQPPSHNHQRHPQQQQQQQHRPYLTQLEAYQMENGKTMSSDRSADVCFSACDVSSSTVTTTTTSNDQSVDILRSLIKQIIHESAGATTGQVLGTAAIDSTATHRTSPSSTTTTLSRHSNDT</sequence>
<dbReference type="AlphaFoldDB" id="A0A3P6U8K6"/>
<keyword evidence="3" id="KW-1185">Reference proteome</keyword>
<dbReference type="Proteomes" id="UP000281553">
    <property type="component" value="Unassembled WGS sequence"/>
</dbReference>
<proteinExistence type="predicted"/>
<protein>
    <submittedName>
        <fullName evidence="2">Uncharacterized protein</fullName>
    </submittedName>
</protein>
<evidence type="ECO:0000313" key="3">
    <source>
        <dbReference type="Proteomes" id="UP000281553"/>
    </source>
</evidence>
<reference evidence="2 3" key="1">
    <citation type="submission" date="2018-11" db="EMBL/GenBank/DDBJ databases">
        <authorList>
            <consortium name="Pathogen Informatics"/>
        </authorList>
    </citation>
    <scope>NUCLEOTIDE SEQUENCE [LARGE SCALE GENOMIC DNA]</scope>
</reference>
<gene>
    <name evidence="2" type="ORF">DILT_LOCUS4080</name>
</gene>
<evidence type="ECO:0000313" key="2">
    <source>
        <dbReference type="EMBL" id="VDK87780.1"/>
    </source>
</evidence>
<organism evidence="2 3">
    <name type="scientific">Dibothriocephalus latus</name>
    <name type="common">Fish tapeworm</name>
    <name type="synonym">Diphyllobothrium latum</name>
    <dbReference type="NCBI Taxonomy" id="60516"/>
    <lineage>
        <taxon>Eukaryota</taxon>
        <taxon>Metazoa</taxon>
        <taxon>Spiralia</taxon>
        <taxon>Lophotrochozoa</taxon>
        <taxon>Platyhelminthes</taxon>
        <taxon>Cestoda</taxon>
        <taxon>Eucestoda</taxon>
        <taxon>Diphyllobothriidea</taxon>
        <taxon>Diphyllobothriidae</taxon>
        <taxon>Dibothriocephalus</taxon>
    </lineage>
</organism>
<feature type="region of interest" description="Disordered" evidence="1">
    <location>
        <begin position="318"/>
        <end position="341"/>
    </location>
</feature>
<feature type="region of interest" description="Disordered" evidence="1">
    <location>
        <begin position="42"/>
        <end position="61"/>
    </location>
</feature>
<dbReference type="EMBL" id="UYRU01044802">
    <property type="protein sequence ID" value="VDK87780.1"/>
    <property type="molecule type" value="Genomic_DNA"/>
</dbReference>
<dbReference type="OrthoDB" id="5771769at2759"/>
<feature type="region of interest" description="Disordered" evidence="1">
    <location>
        <begin position="190"/>
        <end position="212"/>
    </location>
</feature>
<feature type="compositionally biased region" description="Polar residues" evidence="1">
    <location>
        <begin position="44"/>
        <end position="61"/>
    </location>
</feature>
<feature type="non-terminal residue" evidence="2">
    <location>
        <position position="341"/>
    </location>
</feature>
<accession>A0A3P6U8K6</accession>
<name>A0A3P6U8K6_DIBLA</name>